<dbReference type="PANTHER" id="PTHR42648">
    <property type="entry name" value="TRANSPOSASE, PUTATIVE-RELATED"/>
    <property type="match status" value="1"/>
</dbReference>
<dbReference type="InterPro" id="IPR039537">
    <property type="entry name" value="Retrotran_Ty1/copia-like"/>
</dbReference>
<dbReference type="PROSITE" id="PS50158">
    <property type="entry name" value="ZF_CCHC"/>
    <property type="match status" value="1"/>
</dbReference>
<dbReference type="InterPro" id="IPR001878">
    <property type="entry name" value="Znf_CCHC"/>
</dbReference>
<comment type="caution">
    <text evidence="3">The sequence shown here is derived from an EMBL/GenBank/DDBJ whole genome shotgun (WGS) entry which is preliminary data.</text>
</comment>
<accession>A0A699I0J0</accession>
<dbReference type="Pfam" id="PF25597">
    <property type="entry name" value="SH3_retrovirus"/>
    <property type="match status" value="1"/>
</dbReference>
<keyword evidence="1" id="KW-0479">Metal-binding</keyword>
<keyword evidence="1" id="KW-0862">Zinc</keyword>
<organism evidence="3">
    <name type="scientific">Tanacetum cinerariifolium</name>
    <name type="common">Dalmatian daisy</name>
    <name type="synonym">Chrysanthemum cinerariifolium</name>
    <dbReference type="NCBI Taxonomy" id="118510"/>
    <lineage>
        <taxon>Eukaryota</taxon>
        <taxon>Viridiplantae</taxon>
        <taxon>Streptophyta</taxon>
        <taxon>Embryophyta</taxon>
        <taxon>Tracheophyta</taxon>
        <taxon>Spermatophyta</taxon>
        <taxon>Magnoliopsida</taxon>
        <taxon>eudicotyledons</taxon>
        <taxon>Gunneridae</taxon>
        <taxon>Pentapetalae</taxon>
        <taxon>asterids</taxon>
        <taxon>campanulids</taxon>
        <taxon>Asterales</taxon>
        <taxon>Asteraceae</taxon>
        <taxon>Asteroideae</taxon>
        <taxon>Anthemideae</taxon>
        <taxon>Anthemidinae</taxon>
        <taxon>Tanacetum</taxon>
    </lineage>
</organism>
<evidence type="ECO:0000256" key="1">
    <source>
        <dbReference type="PROSITE-ProRule" id="PRU00047"/>
    </source>
</evidence>
<dbReference type="GO" id="GO:0008270">
    <property type="term" value="F:zinc ion binding"/>
    <property type="evidence" value="ECO:0007669"/>
    <property type="project" value="UniProtKB-KW"/>
</dbReference>
<dbReference type="SUPFAM" id="SSF57756">
    <property type="entry name" value="Retrovirus zinc finger-like domains"/>
    <property type="match status" value="1"/>
</dbReference>
<reference evidence="3" key="1">
    <citation type="journal article" date="2019" name="Sci. Rep.">
        <title>Draft genome of Tanacetum cinerariifolium, the natural source of mosquito coil.</title>
        <authorList>
            <person name="Yamashiro T."/>
            <person name="Shiraishi A."/>
            <person name="Satake H."/>
            <person name="Nakayama K."/>
        </authorList>
    </citation>
    <scope>NUCLEOTIDE SEQUENCE</scope>
</reference>
<dbReference type="AlphaFoldDB" id="A0A699I0J0"/>
<evidence type="ECO:0000313" key="3">
    <source>
        <dbReference type="EMBL" id="GEY76450.1"/>
    </source>
</evidence>
<keyword evidence="1" id="KW-0863">Zinc-finger</keyword>
<dbReference type="InterPro" id="IPR057670">
    <property type="entry name" value="SH3_retrovirus"/>
</dbReference>
<dbReference type="GO" id="GO:0003676">
    <property type="term" value="F:nucleic acid binding"/>
    <property type="evidence" value="ECO:0007669"/>
    <property type="project" value="InterPro"/>
</dbReference>
<dbReference type="Gene3D" id="4.10.60.10">
    <property type="entry name" value="Zinc finger, CCHC-type"/>
    <property type="match status" value="1"/>
</dbReference>
<gene>
    <name evidence="3" type="ORF">Tci_448424</name>
</gene>
<feature type="domain" description="CCHC-type" evidence="2">
    <location>
        <begin position="369"/>
        <end position="384"/>
    </location>
</feature>
<evidence type="ECO:0000259" key="2">
    <source>
        <dbReference type="PROSITE" id="PS50158"/>
    </source>
</evidence>
<proteinExistence type="predicted"/>
<sequence length="586" mass="65919">MVLKIKDWVERLNPDRKLPNFNNKRILVPKSQAVNESLETLNTPESSKDSQAEFLIPLPPLKNLQGASPSSEVMPLTFQPHSPKEKPGLGHNRVILIRGGVLAESSQSNESLIGRHIREPIWYLDSGFSRSTTGVKSYLYKYVDQPGYSSVSKVFRFYNTRRHHIEETYHVTFDESMEAIRNKRLLSAVEVTNADMEVTTAENGNSFKPAAQTTTNADGTSTTLIPGPVTTEEKVQTKNDVKARGMLPMALPNEHLMTFNQYKDAKTLFAAIQTRFGGNEAIKKTQKTLLKNKPDLDIISFYDLYNNFKIIKQEVKGTENSSSSLSSQNMAFVSSPTSTNEVNTAYEVSTANTQASLASTQVSTVSTHCFNCPKLGHFAKECKQPKNQDSRNRNQDISRRTVNVEETASKEMVAIDGASFDWSYMADDEGPTNMALMAFLESKGHPQKEDQGYVDSRCSRHMTGNMSYLSNFMEFDGGYAEAVNTACYVQTRVLVVKPHNKTLYELFRGRTHALSFMRPFGCHVTILNTLDHLGKFDGKFDDGFFVGYSLNSKDFRVYHIRTRKVKENLHIRFLEEKPIIAGDGPE</sequence>
<dbReference type="InterPro" id="IPR036875">
    <property type="entry name" value="Znf_CCHC_sf"/>
</dbReference>
<protein>
    <submittedName>
        <fullName evidence="3">Retrovirus-related Pol polyprotein from transposon TNT 1-94</fullName>
    </submittedName>
</protein>
<name>A0A699I0J0_TANCI</name>
<dbReference type="EMBL" id="BKCJ010207497">
    <property type="protein sequence ID" value="GEY76450.1"/>
    <property type="molecule type" value="Genomic_DNA"/>
</dbReference>
<dbReference type="PANTHER" id="PTHR42648:SF32">
    <property type="entry name" value="RIBONUCLEASE H-LIKE DOMAIN, GAG-PRE-INTEGRASE DOMAIN PROTEIN-RELATED"/>
    <property type="match status" value="1"/>
</dbReference>